<name>A0A8J6K7P4_ELECQ</name>
<feature type="compositionally biased region" description="Basic and acidic residues" evidence="1">
    <location>
        <begin position="106"/>
        <end position="128"/>
    </location>
</feature>
<feature type="compositionally biased region" description="Basic and acidic residues" evidence="1">
    <location>
        <begin position="87"/>
        <end position="99"/>
    </location>
</feature>
<feature type="compositionally biased region" description="Basic residues" evidence="1">
    <location>
        <begin position="129"/>
        <end position="141"/>
    </location>
</feature>
<organism evidence="2 3">
    <name type="scientific">Eleutherodactylus coqui</name>
    <name type="common">Puerto Rican coqui</name>
    <dbReference type="NCBI Taxonomy" id="57060"/>
    <lineage>
        <taxon>Eukaryota</taxon>
        <taxon>Metazoa</taxon>
        <taxon>Chordata</taxon>
        <taxon>Craniata</taxon>
        <taxon>Vertebrata</taxon>
        <taxon>Euteleostomi</taxon>
        <taxon>Amphibia</taxon>
        <taxon>Batrachia</taxon>
        <taxon>Anura</taxon>
        <taxon>Neobatrachia</taxon>
        <taxon>Hyloidea</taxon>
        <taxon>Eleutherodactylidae</taxon>
        <taxon>Eleutherodactylinae</taxon>
        <taxon>Eleutherodactylus</taxon>
        <taxon>Eleutherodactylus</taxon>
    </lineage>
</organism>
<feature type="region of interest" description="Disordered" evidence="1">
    <location>
        <begin position="87"/>
        <end position="171"/>
    </location>
</feature>
<dbReference type="Proteomes" id="UP000770717">
    <property type="component" value="Unassembled WGS sequence"/>
</dbReference>
<evidence type="ECO:0000256" key="1">
    <source>
        <dbReference type="SAM" id="MobiDB-lite"/>
    </source>
</evidence>
<proteinExistence type="predicted"/>
<dbReference type="EMBL" id="WNTK01000009">
    <property type="protein sequence ID" value="KAG9478534.1"/>
    <property type="molecule type" value="Genomic_DNA"/>
</dbReference>
<gene>
    <name evidence="2" type="ORF">GDO78_013536</name>
</gene>
<keyword evidence="3" id="KW-1185">Reference proteome</keyword>
<dbReference type="AlphaFoldDB" id="A0A8J6K7P4"/>
<feature type="compositionally biased region" description="Basic and acidic residues" evidence="1">
    <location>
        <begin position="47"/>
        <end position="59"/>
    </location>
</feature>
<evidence type="ECO:0000313" key="2">
    <source>
        <dbReference type="EMBL" id="KAG9478534.1"/>
    </source>
</evidence>
<accession>A0A8J6K7P4</accession>
<sequence>MALLGSDRFPLIIAGPGGIDYPAVSTAQTSWVPTVVKGTSSPGRSEWTPRRQQEREVEKVRSQNFNIYKQENERLLNYSRVRSYDYERKRSWEKEERLHGEHRHRDREEESSKHKSSRRKQESEEREPNRRHKRKKSKRTKEKSIDNEPTTKGNRHDLREKTTSTSRLGSV</sequence>
<comment type="caution">
    <text evidence="2">The sequence shown here is derived from an EMBL/GenBank/DDBJ whole genome shotgun (WGS) entry which is preliminary data.</text>
</comment>
<feature type="region of interest" description="Disordered" evidence="1">
    <location>
        <begin position="35"/>
        <end position="59"/>
    </location>
</feature>
<protein>
    <submittedName>
        <fullName evidence="2">Uncharacterized protein</fullName>
    </submittedName>
</protein>
<evidence type="ECO:0000313" key="3">
    <source>
        <dbReference type="Proteomes" id="UP000770717"/>
    </source>
</evidence>
<reference evidence="2" key="1">
    <citation type="thesis" date="2020" institute="ProQuest LLC" country="789 East Eisenhower Parkway, Ann Arbor, MI, USA">
        <title>Comparative Genomics and Chromosome Evolution.</title>
        <authorList>
            <person name="Mudd A.B."/>
        </authorList>
    </citation>
    <scope>NUCLEOTIDE SEQUENCE</scope>
    <source>
        <strain evidence="2">HN-11 Male</strain>
        <tissue evidence="2">Kidney and liver</tissue>
    </source>
</reference>